<evidence type="ECO:0000313" key="1">
    <source>
        <dbReference type="EMBL" id="SVB40458.1"/>
    </source>
</evidence>
<name>A0A382DQ11_9ZZZZ</name>
<dbReference type="AlphaFoldDB" id="A0A382DQ11"/>
<protein>
    <submittedName>
        <fullName evidence="1">Uncharacterized protein</fullName>
    </submittedName>
</protein>
<reference evidence="1" key="1">
    <citation type="submission" date="2018-05" db="EMBL/GenBank/DDBJ databases">
        <authorList>
            <person name="Lanie J.A."/>
            <person name="Ng W.-L."/>
            <person name="Kazmierczak K.M."/>
            <person name="Andrzejewski T.M."/>
            <person name="Davidsen T.M."/>
            <person name="Wayne K.J."/>
            <person name="Tettelin H."/>
            <person name="Glass J.I."/>
            <person name="Rusch D."/>
            <person name="Podicherti R."/>
            <person name="Tsui H.-C.T."/>
            <person name="Winkler M.E."/>
        </authorList>
    </citation>
    <scope>NUCLEOTIDE SEQUENCE</scope>
</reference>
<dbReference type="EMBL" id="UINC01040498">
    <property type="protein sequence ID" value="SVB40458.1"/>
    <property type="molecule type" value="Genomic_DNA"/>
</dbReference>
<organism evidence="1">
    <name type="scientific">marine metagenome</name>
    <dbReference type="NCBI Taxonomy" id="408172"/>
    <lineage>
        <taxon>unclassified sequences</taxon>
        <taxon>metagenomes</taxon>
        <taxon>ecological metagenomes</taxon>
    </lineage>
</organism>
<proteinExistence type="predicted"/>
<gene>
    <name evidence="1" type="ORF">METZ01_LOCUS193312</name>
</gene>
<sequence length="33" mass="3425">MSDTFVETLSASDRVGGECSVDACRGALDLVYG</sequence>
<accession>A0A382DQ11</accession>